<dbReference type="InterPro" id="IPR039373">
    <property type="entry name" value="Peptidase_M28B"/>
</dbReference>
<dbReference type="Proteomes" id="UP000228945">
    <property type="component" value="Chromosome"/>
</dbReference>
<dbReference type="AlphaFoldDB" id="A0A2D2AZD2"/>
<feature type="domain" description="Transferrin receptor-like dimerisation" evidence="2">
    <location>
        <begin position="309"/>
        <end position="419"/>
    </location>
</feature>
<dbReference type="Gene3D" id="1.20.930.40">
    <property type="entry name" value="Transferrin receptor-like, dimerisation domain"/>
    <property type="match status" value="1"/>
</dbReference>
<comment type="similarity">
    <text evidence="1">Belongs to the peptidase M28 family. M28B subfamily.</text>
</comment>
<dbReference type="InterPro" id="IPR007365">
    <property type="entry name" value="TFR-like_dimer_dom"/>
</dbReference>
<evidence type="ECO:0008006" key="6">
    <source>
        <dbReference type="Google" id="ProtNLM"/>
    </source>
</evidence>
<dbReference type="Gene3D" id="3.40.630.10">
    <property type="entry name" value="Zn peptidases"/>
    <property type="match status" value="1"/>
</dbReference>
<feature type="domain" description="Peptidase M28" evidence="3">
    <location>
        <begin position="11"/>
        <end position="215"/>
    </location>
</feature>
<dbReference type="Pfam" id="PF04389">
    <property type="entry name" value="Peptidase_M28"/>
    <property type="match status" value="1"/>
</dbReference>
<dbReference type="OrthoDB" id="3646048at2"/>
<evidence type="ECO:0000259" key="3">
    <source>
        <dbReference type="Pfam" id="PF04389"/>
    </source>
</evidence>
<dbReference type="InterPro" id="IPR036757">
    <property type="entry name" value="TFR-like_dimer_dom_sf"/>
</dbReference>
<dbReference type="SUPFAM" id="SSF53187">
    <property type="entry name" value="Zn-dependent exopeptidases"/>
    <property type="match status" value="1"/>
</dbReference>
<protein>
    <recommendedName>
        <fullName evidence="6">Peptidase M28</fullName>
    </recommendedName>
</protein>
<evidence type="ECO:0000259" key="2">
    <source>
        <dbReference type="Pfam" id="PF04253"/>
    </source>
</evidence>
<dbReference type="PANTHER" id="PTHR10404:SF46">
    <property type="entry name" value="VACUOLAR PROTEIN SORTING-ASSOCIATED PROTEIN 70"/>
    <property type="match status" value="1"/>
</dbReference>
<gene>
    <name evidence="4" type="ORF">CSW64_13525</name>
</gene>
<proteinExistence type="inferred from homology"/>
<evidence type="ECO:0000256" key="1">
    <source>
        <dbReference type="ARBA" id="ARBA00005634"/>
    </source>
</evidence>
<dbReference type="EMBL" id="CP024201">
    <property type="protein sequence ID" value="ATQ43363.1"/>
    <property type="molecule type" value="Genomic_DNA"/>
</dbReference>
<accession>A0A2D2AZD2</accession>
<dbReference type="PANTHER" id="PTHR10404">
    <property type="entry name" value="N-ACETYLATED-ALPHA-LINKED ACIDIC DIPEPTIDASE"/>
    <property type="match status" value="1"/>
</dbReference>
<sequence>MSSRSCGGAERPDEWILRGNHRDAWVFGASDPLSGHVAMLAEAKAFGALARAGHRPRRTLMYLSWDAEEPGLGGSTEWVETHAAEQLKRKAVAYINTDNIERGLLNIEGSHAFERLVTQAADDVLDPETGVSLAARLRGAWRVAASRPGASDTARARAKTAADRSQNLPLSPLGSGSDYASFICHLGISSLHFSFGGEGHSAGVYHSAYDTWEHYTRFDDPGLAYAGALAKLSGRVVLRLAQAELPPQRYSGFANLLATYLGEIKALTERKREEASVQRTLLKEDLYRLADDPRRPRGDPTPLSPVPWLNFAPLDNAIERLKVSALAFDAAVSAKGLDLSPATKAELFAMLAPLEQALTDDRGLPGRPWYRHLIYAPGRFTGYGSKTLPGVREAVEEERWSDAERQVLTTAEAIQAYASGVERARRLIVPDAFGDA</sequence>
<name>A0A2D2AZD2_9CAUL</name>
<organism evidence="4 5">
    <name type="scientific">Caulobacter mirabilis</name>
    <dbReference type="NCBI Taxonomy" id="69666"/>
    <lineage>
        <taxon>Bacteria</taxon>
        <taxon>Pseudomonadati</taxon>
        <taxon>Pseudomonadota</taxon>
        <taxon>Alphaproteobacteria</taxon>
        <taxon>Caulobacterales</taxon>
        <taxon>Caulobacteraceae</taxon>
        <taxon>Caulobacter</taxon>
    </lineage>
</organism>
<dbReference type="Pfam" id="PF04253">
    <property type="entry name" value="TFR_dimer"/>
    <property type="match status" value="1"/>
</dbReference>
<dbReference type="FunFam" id="3.40.630.10:FF:000101">
    <property type="entry name" value="N-acetylated alpha-linked acidic dipeptidase like 1"/>
    <property type="match status" value="1"/>
</dbReference>
<dbReference type="RefSeq" id="WP_099622614.1">
    <property type="nucleotide sequence ID" value="NZ_CP024201.1"/>
</dbReference>
<evidence type="ECO:0000313" key="4">
    <source>
        <dbReference type="EMBL" id="ATQ43363.1"/>
    </source>
</evidence>
<evidence type="ECO:0000313" key="5">
    <source>
        <dbReference type="Proteomes" id="UP000228945"/>
    </source>
</evidence>
<reference evidence="4 5" key="1">
    <citation type="submission" date="2017-10" db="EMBL/GenBank/DDBJ databases">
        <title>Genome sequence of Caulobacter mirabilis FWC38.</title>
        <authorList>
            <person name="Fiebig A."/>
            <person name="Crosson S."/>
        </authorList>
    </citation>
    <scope>NUCLEOTIDE SEQUENCE [LARGE SCALE GENOMIC DNA]</scope>
    <source>
        <strain evidence="4 5">FWC 38</strain>
    </source>
</reference>
<dbReference type="SUPFAM" id="SSF47672">
    <property type="entry name" value="Transferrin receptor-like dimerisation domain"/>
    <property type="match status" value="1"/>
</dbReference>
<keyword evidence="5" id="KW-1185">Reference proteome</keyword>
<dbReference type="InterPro" id="IPR007484">
    <property type="entry name" value="Peptidase_M28"/>
</dbReference>
<dbReference type="KEGG" id="cmb:CSW64_13525"/>